<gene>
    <name evidence="3" type="primary">rpo11</name>
    <name evidence="3" type="synonym">rpoL</name>
    <name evidence="6" type="ORF">CGL51_11195</name>
    <name evidence="7" type="ORF">CGL52_03480</name>
    <name evidence="5" type="ORF">HA333_05905</name>
</gene>
<evidence type="ECO:0000256" key="3">
    <source>
        <dbReference type="HAMAP-Rule" id="MF_00261"/>
    </source>
</evidence>
<dbReference type="GO" id="GO:0000428">
    <property type="term" value="C:DNA-directed RNA polymerase complex"/>
    <property type="evidence" value="ECO:0007669"/>
    <property type="project" value="UniProtKB-KW"/>
</dbReference>
<comment type="subunit">
    <text evidence="3">Part of the RNA polymerase complex.</text>
</comment>
<name>A0A371QVK4_9CREN</name>
<dbReference type="EMBL" id="NMUE01000044">
    <property type="protein sequence ID" value="RFA94175.1"/>
    <property type="molecule type" value="Genomic_DNA"/>
</dbReference>
<dbReference type="PROSITE" id="PS01154">
    <property type="entry name" value="RNA_POL_L_13KD"/>
    <property type="match status" value="1"/>
</dbReference>
<dbReference type="GeneID" id="1464179"/>
<organism evidence="6 9">
    <name type="scientific">Pyrobaculum aerophilum</name>
    <dbReference type="NCBI Taxonomy" id="13773"/>
    <lineage>
        <taxon>Archaea</taxon>
        <taxon>Thermoproteota</taxon>
        <taxon>Thermoprotei</taxon>
        <taxon>Thermoproteales</taxon>
        <taxon>Thermoproteaceae</taxon>
        <taxon>Pyrobaculum</taxon>
    </lineage>
</organism>
<keyword evidence="3" id="KW-0808">Transferase</keyword>
<dbReference type="GO" id="GO:0005737">
    <property type="term" value="C:cytoplasm"/>
    <property type="evidence" value="ECO:0007669"/>
    <property type="project" value="UniProtKB-SubCell"/>
</dbReference>
<dbReference type="InterPro" id="IPR022905">
    <property type="entry name" value="Rpo11-like"/>
</dbReference>
<evidence type="ECO:0000259" key="4">
    <source>
        <dbReference type="Pfam" id="PF13656"/>
    </source>
</evidence>
<sequence>MLRLEILKLDDKYLELKAKGETYTLFSPLVEYLSNDPDVEYVQFDVDHPLQENAYFKLKVKRGNPLEAIQRAVNAILSDLEELERGFFS</sequence>
<keyword evidence="3" id="KW-0963">Cytoplasm</keyword>
<comment type="function">
    <text evidence="3">DNA-dependent RNA polymerase (RNAP) catalyzes the transcription of DNA into RNA using the four ribonucleoside triphosphates as substrates.</text>
</comment>
<evidence type="ECO:0000256" key="1">
    <source>
        <dbReference type="ARBA" id="ARBA00022478"/>
    </source>
</evidence>
<dbReference type="InterPro" id="IPR008193">
    <property type="entry name" value="RNA_pol_Rpb11_13-16kDa_CS"/>
</dbReference>
<dbReference type="Pfam" id="PF13656">
    <property type="entry name" value="RNA_pol_L_2"/>
    <property type="match status" value="1"/>
</dbReference>
<dbReference type="GO" id="GO:0046983">
    <property type="term" value="F:protein dimerization activity"/>
    <property type="evidence" value="ECO:0007669"/>
    <property type="project" value="InterPro"/>
</dbReference>
<dbReference type="GO" id="GO:0003677">
    <property type="term" value="F:DNA binding"/>
    <property type="evidence" value="ECO:0007669"/>
    <property type="project" value="InterPro"/>
</dbReference>
<feature type="domain" description="DNA-directed RNA polymerase RBP11-like dimerisation" evidence="4">
    <location>
        <begin position="14"/>
        <end position="85"/>
    </location>
</feature>
<comment type="caution">
    <text evidence="6">The sequence shown here is derived from an EMBL/GenBank/DDBJ whole genome shotgun (WGS) entry which is preliminary data.</text>
</comment>
<comment type="catalytic activity">
    <reaction evidence="3">
        <text>RNA(n) + a ribonucleoside 5'-triphosphate = RNA(n+1) + diphosphate</text>
        <dbReference type="Rhea" id="RHEA:21248"/>
        <dbReference type="Rhea" id="RHEA-COMP:14527"/>
        <dbReference type="Rhea" id="RHEA-COMP:17342"/>
        <dbReference type="ChEBI" id="CHEBI:33019"/>
        <dbReference type="ChEBI" id="CHEBI:61557"/>
        <dbReference type="ChEBI" id="CHEBI:140395"/>
        <dbReference type="EC" id="2.7.7.6"/>
    </reaction>
</comment>
<dbReference type="GO" id="GO:0006351">
    <property type="term" value="P:DNA-templated transcription"/>
    <property type="evidence" value="ECO:0007669"/>
    <property type="project" value="UniProtKB-UniRule"/>
</dbReference>
<dbReference type="Proteomes" id="UP000256877">
    <property type="component" value="Unassembled WGS sequence"/>
</dbReference>
<dbReference type="RefSeq" id="WP_116421780.1">
    <property type="nucleotide sequence ID" value="NZ_DAIOPL010000001.1"/>
</dbReference>
<evidence type="ECO:0000256" key="2">
    <source>
        <dbReference type="ARBA" id="ARBA00023163"/>
    </source>
</evidence>
<dbReference type="EMBL" id="NMUF01000006">
    <property type="protein sequence ID" value="RFA99433.1"/>
    <property type="molecule type" value="Genomic_DNA"/>
</dbReference>
<evidence type="ECO:0000313" key="9">
    <source>
        <dbReference type="Proteomes" id="UP000257123"/>
    </source>
</evidence>
<accession>A0A371QVK4</accession>
<dbReference type="SUPFAM" id="SSF55257">
    <property type="entry name" value="RBP11-like subunits of RNA polymerase"/>
    <property type="match status" value="1"/>
</dbReference>
<evidence type="ECO:0000313" key="5">
    <source>
        <dbReference type="EMBL" id="HII46979.1"/>
    </source>
</evidence>
<dbReference type="AlphaFoldDB" id="A0A371QVK4"/>
<dbReference type="CDD" id="cd06927">
    <property type="entry name" value="RNAP_L"/>
    <property type="match status" value="1"/>
</dbReference>
<evidence type="ECO:0000313" key="7">
    <source>
        <dbReference type="EMBL" id="RFA99433.1"/>
    </source>
</evidence>
<dbReference type="Proteomes" id="UP000257123">
    <property type="component" value="Unassembled WGS sequence"/>
</dbReference>
<dbReference type="EMBL" id="DUJP01000026">
    <property type="protein sequence ID" value="HII46979.1"/>
    <property type="molecule type" value="Genomic_DNA"/>
</dbReference>
<reference evidence="8 9" key="1">
    <citation type="submission" date="2017-07" db="EMBL/GenBank/DDBJ databases">
        <title>Draft genome sequence of aerobic hyperthermophilic archaea, Pyrobaculum aerophilum YKB31 and YKB32.</title>
        <authorList>
            <person name="Mochizuki T."/>
            <person name="Berliner A.J."/>
            <person name="Yoshida-Takashima Y."/>
            <person name="Takaki Y."/>
            <person name="Nunoura T."/>
            <person name="Takai K."/>
        </authorList>
    </citation>
    <scope>NUCLEOTIDE SEQUENCE [LARGE SCALE GENOMIC DNA]</scope>
    <source>
        <strain evidence="6 9">YKB31</strain>
        <strain evidence="7 8">YKB32</strain>
    </source>
</reference>
<dbReference type="Proteomes" id="UP000651120">
    <property type="component" value="Unassembled WGS sequence"/>
</dbReference>
<protein>
    <recommendedName>
        <fullName evidence="3">DNA-directed RNA polymerase subunit Rpo11</fullName>
        <ecNumber evidence="3">2.7.7.6</ecNumber>
    </recommendedName>
    <alternativeName>
        <fullName evidence="3">DNA-directed RNA polymerase subunit L</fullName>
    </alternativeName>
</protein>
<proteinExistence type="inferred from homology"/>
<comment type="similarity">
    <text evidence="3">Belongs to the archaeal Rpo11/eukaryotic RPB11/RPC19 RNA polymerase subunit family.</text>
</comment>
<comment type="subcellular location">
    <subcellularLocation>
        <location evidence="3">Cytoplasm</location>
    </subcellularLocation>
</comment>
<evidence type="ECO:0000313" key="6">
    <source>
        <dbReference type="EMBL" id="RFA94175.1"/>
    </source>
</evidence>
<dbReference type="GO" id="GO:0003899">
    <property type="term" value="F:DNA-directed RNA polymerase activity"/>
    <property type="evidence" value="ECO:0007669"/>
    <property type="project" value="UniProtKB-UniRule"/>
</dbReference>
<dbReference type="HAMAP" id="MF_00261">
    <property type="entry name" value="RNApol_arch_Rpo11"/>
    <property type="match status" value="1"/>
</dbReference>
<dbReference type="InterPro" id="IPR009025">
    <property type="entry name" value="RBP11-like_dimer"/>
</dbReference>
<evidence type="ECO:0000313" key="8">
    <source>
        <dbReference type="Proteomes" id="UP000256877"/>
    </source>
</evidence>
<dbReference type="OrthoDB" id="24205at2157"/>
<dbReference type="EC" id="2.7.7.6" evidence="3"/>
<keyword evidence="1 3" id="KW-0240">DNA-directed RNA polymerase</keyword>
<keyword evidence="3" id="KW-0548">Nucleotidyltransferase</keyword>
<dbReference type="InterPro" id="IPR036603">
    <property type="entry name" value="RBP11-like"/>
</dbReference>
<keyword evidence="2 3" id="KW-0804">Transcription</keyword>
<reference evidence="5" key="2">
    <citation type="journal article" date="2020" name="bioRxiv">
        <title>A rank-normalized archaeal taxonomy based on genome phylogeny resolves widespread incomplete and uneven classifications.</title>
        <authorList>
            <person name="Rinke C."/>
            <person name="Chuvochina M."/>
            <person name="Mussig A.J."/>
            <person name="Chaumeil P.-A."/>
            <person name="Waite D.W."/>
            <person name="Whitman W.B."/>
            <person name="Parks D.H."/>
            <person name="Hugenholtz P."/>
        </authorList>
    </citation>
    <scope>NUCLEOTIDE SEQUENCE</scope>
    <source>
        <strain evidence="5">UBA8839</strain>
    </source>
</reference>
<dbReference type="Gene3D" id="3.30.1360.10">
    <property type="entry name" value="RNA polymerase, RBP11-like subunit"/>
    <property type="match status" value="1"/>
</dbReference>